<evidence type="ECO:0000256" key="1">
    <source>
        <dbReference type="ARBA" id="ARBA00005567"/>
    </source>
</evidence>
<keyword evidence="2" id="KW-0446">Lipid-binding</keyword>
<keyword evidence="4" id="KW-1185">Reference proteome</keyword>
<dbReference type="Proteomes" id="UP000887574">
    <property type="component" value="Unplaced"/>
</dbReference>
<feature type="domain" description="ACB" evidence="3">
    <location>
        <begin position="1"/>
        <end position="82"/>
    </location>
</feature>
<name>A0A915CY46_9BILA</name>
<dbReference type="InterPro" id="IPR022408">
    <property type="entry name" value="Acyl-CoA-binding_prot_CS"/>
</dbReference>
<evidence type="ECO:0000313" key="4">
    <source>
        <dbReference type="Proteomes" id="UP000887574"/>
    </source>
</evidence>
<protein>
    <submittedName>
        <fullName evidence="5">ACB domain-containing protein</fullName>
    </submittedName>
</protein>
<dbReference type="AlphaFoldDB" id="A0A915CY46"/>
<dbReference type="PROSITE" id="PS51228">
    <property type="entry name" value="ACB_2"/>
    <property type="match status" value="1"/>
</dbReference>
<dbReference type="WBParaSite" id="jg13501">
    <property type="protein sequence ID" value="jg13501"/>
    <property type="gene ID" value="jg13501"/>
</dbReference>
<reference evidence="5" key="1">
    <citation type="submission" date="2022-11" db="UniProtKB">
        <authorList>
            <consortium name="WormBaseParasite"/>
        </authorList>
    </citation>
    <scope>IDENTIFICATION</scope>
</reference>
<comment type="similarity">
    <text evidence="1">Belongs to the ACBP family.</text>
</comment>
<dbReference type="Gene3D" id="1.20.80.10">
    <property type="match status" value="1"/>
</dbReference>
<organism evidence="4 5">
    <name type="scientific">Ditylenchus dipsaci</name>
    <dbReference type="NCBI Taxonomy" id="166011"/>
    <lineage>
        <taxon>Eukaryota</taxon>
        <taxon>Metazoa</taxon>
        <taxon>Ecdysozoa</taxon>
        <taxon>Nematoda</taxon>
        <taxon>Chromadorea</taxon>
        <taxon>Rhabditida</taxon>
        <taxon>Tylenchina</taxon>
        <taxon>Tylenchomorpha</taxon>
        <taxon>Sphaerularioidea</taxon>
        <taxon>Anguinidae</taxon>
        <taxon>Anguininae</taxon>
        <taxon>Ditylenchus</taxon>
    </lineage>
</organism>
<sequence length="82" mass="9010">MASFEEAAEQVKKLKKTPSNDELLELYALYKQATVGDNNTDKPGMLDMKGKPSGTLGVLRKELLRMLPKSATSLSLDNGRKV</sequence>
<dbReference type="InterPro" id="IPR014352">
    <property type="entry name" value="FERM/acyl-CoA-bd_prot_sf"/>
</dbReference>
<dbReference type="PANTHER" id="PTHR23310:SF62">
    <property type="entry name" value="ACYL-COA BINDING PROTEIN 1, ISOFORM A"/>
    <property type="match status" value="1"/>
</dbReference>
<evidence type="ECO:0000259" key="3">
    <source>
        <dbReference type="PROSITE" id="PS51228"/>
    </source>
</evidence>
<dbReference type="GO" id="GO:0006631">
    <property type="term" value="P:fatty acid metabolic process"/>
    <property type="evidence" value="ECO:0007669"/>
    <property type="project" value="TreeGrafter"/>
</dbReference>
<dbReference type="InterPro" id="IPR000582">
    <property type="entry name" value="Acyl-CoA-binding_protein"/>
</dbReference>
<dbReference type="PROSITE" id="PS00880">
    <property type="entry name" value="ACB_1"/>
    <property type="match status" value="1"/>
</dbReference>
<dbReference type="Pfam" id="PF00887">
    <property type="entry name" value="ACBP"/>
    <property type="match status" value="1"/>
</dbReference>
<dbReference type="InterPro" id="IPR035984">
    <property type="entry name" value="Acyl-CoA-binding_sf"/>
</dbReference>
<dbReference type="SUPFAM" id="SSF47027">
    <property type="entry name" value="Acyl-CoA binding protein"/>
    <property type="match status" value="1"/>
</dbReference>
<dbReference type="PANTHER" id="PTHR23310">
    <property type="entry name" value="ACYL-COA-BINDING PROTEIN, ACBP"/>
    <property type="match status" value="1"/>
</dbReference>
<dbReference type="GO" id="GO:0000062">
    <property type="term" value="F:fatty-acyl-CoA binding"/>
    <property type="evidence" value="ECO:0007669"/>
    <property type="project" value="InterPro"/>
</dbReference>
<evidence type="ECO:0000256" key="2">
    <source>
        <dbReference type="ARBA" id="ARBA00023121"/>
    </source>
</evidence>
<accession>A0A915CY46</accession>
<dbReference type="PRINTS" id="PR00689">
    <property type="entry name" value="ACOABINDINGP"/>
</dbReference>
<proteinExistence type="inferred from homology"/>
<evidence type="ECO:0000313" key="5">
    <source>
        <dbReference type="WBParaSite" id="jg13501"/>
    </source>
</evidence>